<name>A0A2P5SXP9_9GAMM</name>
<dbReference type="InterPro" id="IPR022383">
    <property type="entry name" value="Lactate/malate_DH_C"/>
</dbReference>
<evidence type="ECO:0000256" key="12">
    <source>
        <dbReference type="PIRSR" id="PIRSR000102-2"/>
    </source>
</evidence>
<feature type="binding site" evidence="12">
    <location>
        <position position="119"/>
    </location>
    <ligand>
        <name>substrate</name>
    </ligand>
</feature>
<dbReference type="Proteomes" id="UP000296034">
    <property type="component" value="Unassembled WGS sequence"/>
</dbReference>
<feature type="binding site" evidence="13">
    <location>
        <position position="34"/>
    </location>
    <ligand>
        <name>NAD(+)</name>
        <dbReference type="ChEBI" id="CHEBI:57540"/>
    </ligand>
</feature>
<evidence type="ECO:0000256" key="9">
    <source>
        <dbReference type="ARBA" id="ARBA00048313"/>
    </source>
</evidence>
<dbReference type="NCBIfam" id="TIGR01772">
    <property type="entry name" value="MDH_euk_gproteo"/>
    <property type="match status" value="1"/>
</dbReference>
<evidence type="ECO:0000256" key="8">
    <source>
        <dbReference type="ARBA" id="ARBA00023027"/>
    </source>
</evidence>
<evidence type="ECO:0000259" key="16">
    <source>
        <dbReference type="Pfam" id="PF00056"/>
    </source>
</evidence>
<evidence type="ECO:0000256" key="11">
    <source>
        <dbReference type="PIRSR" id="PIRSR000102-1"/>
    </source>
</evidence>
<evidence type="ECO:0000256" key="2">
    <source>
        <dbReference type="ARBA" id="ARBA00008824"/>
    </source>
</evidence>
<dbReference type="PANTHER" id="PTHR11540">
    <property type="entry name" value="MALATE AND LACTATE DEHYDROGENASE"/>
    <property type="match status" value="1"/>
</dbReference>
<dbReference type="PROSITE" id="PS00068">
    <property type="entry name" value="MDH"/>
    <property type="match status" value="1"/>
</dbReference>
<comment type="subunit">
    <text evidence="3">Homodimer.</text>
</comment>
<dbReference type="PANTHER" id="PTHR11540:SF16">
    <property type="entry name" value="MALATE DEHYDROGENASE, MITOCHONDRIAL"/>
    <property type="match status" value="1"/>
</dbReference>
<accession>A0A2P5SXP9</accession>
<evidence type="ECO:0000256" key="14">
    <source>
        <dbReference type="RuleBase" id="RU000422"/>
    </source>
</evidence>
<dbReference type="FunFam" id="3.40.50.720:FF:000268">
    <property type="entry name" value="Malate dehydrogenase"/>
    <property type="match status" value="1"/>
</dbReference>
<evidence type="ECO:0000256" key="3">
    <source>
        <dbReference type="ARBA" id="ARBA00011738"/>
    </source>
</evidence>
<dbReference type="Gene3D" id="3.90.110.10">
    <property type="entry name" value="Lactate dehydrogenase/glycoside hydrolase, family 4, C-terminal"/>
    <property type="match status" value="1"/>
</dbReference>
<dbReference type="Pfam" id="PF02866">
    <property type="entry name" value="Ldh_1_C"/>
    <property type="match status" value="1"/>
</dbReference>
<evidence type="ECO:0000256" key="13">
    <source>
        <dbReference type="PIRSR" id="PIRSR000102-3"/>
    </source>
</evidence>
<feature type="binding site" evidence="13">
    <location>
        <begin position="7"/>
        <end position="13"/>
    </location>
    <ligand>
        <name>NAD(+)</name>
        <dbReference type="ChEBI" id="CHEBI:57540"/>
    </ligand>
</feature>
<evidence type="ECO:0000256" key="10">
    <source>
        <dbReference type="NCBIfam" id="TIGR01772"/>
    </source>
</evidence>
<dbReference type="GO" id="GO:0006108">
    <property type="term" value="P:malate metabolic process"/>
    <property type="evidence" value="ECO:0007669"/>
    <property type="project" value="InterPro"/>
</dbReference>
<dbReference type="RefSeq" id="WP_136131734.1">
    <property type="nucleotide sequence ID" value="NZ_PDKS01000003.1"/>
</dbReference>
<dbReference type="InterPro" id="IPR001236">
    <property type="entry name" value="Lactate/malate_DH_N"/>
</dbReference>
<comment type="caution">
    <text evidence="18">The sequence shown here is derived from an EMBL/GenBank/DDBJ whole genome shotgun (WGS) entry which is preliminary data.</text>
</comment>
<sequence>MKISILGAAGSIGQALSLLLKLYLPKHYELLLYDIRPVINGITLDINHIPSDVEVRGFSGDNISSALINADIVIIAAGKPRKPGMKREDLFNINANIVINLTKQIALTSPNALIGIITNPINSTVVIAAEVLKQHGCYHKNKLFGITTLDIMRAKIFVSESKEKKLNNIHVPVIGGHSEKTILPLLSQIMDTNYNDKEIIKITERIQQAGSDVVNAKMGNGSATLSMGYAATCFCLSLVNALQGEENIVEFAYIEGDGKYAKFFVQPFILGKHGIQEHKNIGLLSIFEQTILDEIVHDINRDIFLGEDFVRKYFEKSNS</sequence>
<feature type="binding site" evidence="12">
    <location>
        <position position="81"/>
    </location>
    <ligand>
        <name>substrate</name>
    </ligand>
</feature>
<protein>
    <recommendedName>
        <fullName evidence="5 10">Malate dehydrogenase</fullName>
        <ecNumber evidence="4 10">1.1.1.37</ecNumber>
    </recommendedName>
</protein>
<keyword evidence="8 13" id="KW-0520">NAD</keyword>
<reference evidence="18 19" key="1">
    <citation type="journal article" date="2018" name="Genome Biol. Evol.">
        <title>Cladogenesis and Genomic Streamlining in Extracellular Endosymbionts of Tropical Stink Bugs.</title>
        <authorList>
            <person name="Otero-Bravo A."/>
            <person name="Goffredi S."/>
            <person name="Sabree Z.L."/>
        </authorList>
    </citation>
    <scope>NUCLEOTIDE SEQUENCE [LARGE SCALE GENOMIC DNA]</scope>
    <source>
        <strain evidence="18 19">SoET</strain>
    </source>
</reference>
<evidence type="ECO:0000256" key="4">
    <source>
        <dbReference type="ARBA" id="ARBA00012995"/>
    </source>
</evidence>
<dbReference type="GO" id="GO:0006099">
    <property type="term" value="P:tricarboxylic acid cycle"/>
    <property type="evidence" value="ECO:0007669"/>
    <property type="project" value="UniProtKB-UniRule"/>
</dbReference>
<dbReference type="OrthoDB" id="9802969at2"/>
<dbReference type="Gene3D" id="3.40.50.720">
    <property type="entry name" value="NAD(P)-binding Rossmann-like Domain"/>
    <property type="match status" value="1"/>
</dbReference>
<dbReference type="InterPro" id="IPR001252">
    <property type="entry name" value="Malate_DH_AS"/>
</dbReference>
<keyword evidence="6 14" id="KW-0816">Tricarboxylic acid cycle</keyword>
<evidence type="ECO:0000256" key="6">
    <source>
        <dbReference type="ARBA" id="ARBA00022532"/>
    </source>
</evidence>
<evidence type="ECO:0000256" key="1">
    <source>
        <dbReference type="ARBA" id="ARBA00003966"/>
    </source>
</evidence>
<dbReference type="GO" id="GO:0005737">
    <property type="term" value="C:cytoplasm"/>
    <property type="evidence" value="ECO:0007669"/>
    <property type="project" value="TreeGrafter"/>
</dbReference>
<feature type="domain" description="Lactate/malate dehydrogenase C-terminal" evidence="17">
    <location>
        <begin position="147"/>
        <end position="309"/>
    </location>
</feature>
<keyword evidence="7 15" id="KW-0560">Oxidoreductase</keyword>
<dbReference type="PIRSF" id="PIRSF000102">
    <property type="entry name" value="Lac_mal_DH"/>
    <property type="match status" value="1"/>
</dbReference>
<dbReference type="InterPro" id="IPR036291">
    <property type="entry name" value="NAD(P)-bd_dom_sf"/>
</dbReference>
<feature type="binding site" evidence="12">
    <location>
        <position position="87"/>
    </location>
    <ligand>
        <name>substrate</name>
    </ligand>
</feature>
<evidence type="ECO:0000313" key="19">
    <source>
        <dbReference type="Proteomes" id="UP000296034"/>
    </source>
</evidence>
<gene>
    <name evidence="18" type="ORF">CRV11_02235</name>
</gene>
<feature type="binding site" evidence="13">
    <location>
        <position position="94"/>
    </location>
    <ligand>
        <name>NAD(+)</name>
        <dbReference type="ChEBI" id="CHEBI:57540"/>
    </ligand>
</feature>
<feature type="binding site" evidence="13">
    <location>
        <position position="227"/>
    </location>
    <ligand>
        <name>NAD(+)</name>
        <dbReference type="ChEBI" id="CHEBI:57540"/>
    </ligand>
</feature>
<feature type="active site" description="Proton acceptor" evidence="11">
    <location>
        <position position="177"/>
    </location>
</feature>
<dbReference type="Pfam" id="PF00056">
    <property type="entry name" value="Ldh_1_N"/>
    <property type="match status" value="1"/>
</dbReference>
<comment type="similarity">
    <text evidence="2">Belongs to the LDH/MDH superfamily. MDH type 1 family.</text>
</comment>
<dbReference type="SUPFAM" id="SSF56327">
    <property type="entry name" value="LDH C-terminal domain-like"/>
    <property type="match status" value="1"/>
</dbReference>
<dbReference type="InterPro" id="IPR001557">
    <property type="entry name" value="L-lactate/malate_DH"/>
</dbReference>
<dbReference type="EC" id="1.1.1.37" evidence="4 10"/>
<feature type="binding site" evidence="13">
    <location>
        <begin position="117"/>
        <end position="119"/>
    </location>
    <ligand>
        <name>NAD(+)</name>
        <dbReference type="ChEBI" id="CHEBI:57540"/>
    </ligand>
</feature>
<organism evidence="18 19">
    <name type="scientific">Candidatus Pantoea edessiphila</name>
    <dbReference type="NCBI Taxonomy" id="2044610"/>
    <lineage>
        <taxon>Bacteria</taxon>
        <taxon>Pseudomonadati</taxon>
        <taxon>Pseudomonadota</taxon>
        <taxon>Gammaproteobacteria</taxon>
        <taxon>Enterobacterales</taxon>
        <taxon>Erwiniaceae</taxon>
        <taxon>Pantoea</taxon>
    </lineage>
</organism>
<evidence type="ECO:0000313" key="18">
    <source>
        <dbReference type="EMBL" id="PPI87117.1"/>
    </source>
</evidence>
<evidence type="ECO:0000256" key="5">
    <source>
        <dbReference type="ARBA" id="ARBA00020382"/>
    </source>
</evidence>
<dbReference type="SUPFAM" id="SSF51735">
    <property type="entry name" value="NAD(P)-binding Rossmann-fold domains"/>
    <property type="match status" value="1"/>
</dbReference>
<evidence type="ECO:0000256" key="15">
    <source>
        <dbReference type="RuleBase" id="RU003369"/>
    </source>
</evidence>
<dbReference type="InterPro" id="IPR015955">
    <property type="entry name" value="Lactate_DH/Glyco_Ohase_4_C"/>
</dbReference>
<evidence type="ECO:0000259" key="17">
    <source>
        <dbReference type="Pfam" id="PF02866"/>
    </source>
</evidence>
<dbReference type="FunFam" id="3.90.110.10:FF:000001">
    <property type="entry name" value="Malate dehydrogenase"/>
    <property type="match status" value="1"/>
</dbReference>
<dbReference type="EMBL" id="PDKS01000003">
    <property type="protein sequence ID" value="PPI87117.1"/>
    <property type="molecule type" value="Genomic_DNA"/>
</dbReference>
<proteinExistence type="inferred from homology"/>
<feature type="binding site" evidence="12">
    <location>
        <position position="153"/>
    </location>
    <ligand>
        <name>substrate</name>
    </ligand>
</feature>
<dbReference type="GO" id="GO:0030060">
    <property type="term" value="F:L-malate dehydrogenase (NAD+) activity"/>
    <property type="evidence" value="ECO:0007669"/>
    <property type="project" value="UniProtKB-UniRule"/>
</dbReference>
<evidence type="ECO:0000256" key="7">
    <source>
        <dbReference type="ARBA" id="ARBA00023002"/>
    </source>
</evidence>
<dbReference type="AlphaFoldDB" id="A0A2P5SXP9"/>
<comment type="catalytic activity">
    <reaction evidence="9 14">
        <text>(S)-malate + NAD(+) = oxaloacetate + NADH + H(+)</text>
        <dbReference type="Rhea" id="RHEA:21432"/>
        <dbReference type="ChEBI" id="CHEBI:15378"/>
        <dbReference type="ChEBI" id="CHEBI:15589"/>
        <dbReference type="ChEBI" id="CHEBI:16452"/>
        <dbReference type="ChEBI" id="CHEBI:57540"/>
        <dbReference type="ChEBI" id="CHEBI:57945"/>
        <dbReference type="EC" id="1.1.1.37"/>
    </reaction>
</comment>
<dbReference type="InterPro" id="IPR010097">
    <property type="entry name" value="Malate_DH_type1"/>
</dbReference>
<feature type="domain" description="Lactate/malate dehydrogenase N-terminal" evidence="16">
    <location>
        <begin position="1"/>
        <end position="145"/>
    </location>
</feature>
<comment type="function">
    <text evidence="1">Catalyzes the reversible oxidation of malate to oxaloacetate.</text>
</comment>